<gene>
    <name evidence="1" type="ORF">G9F27_004422</name>
</gene>
<reference evidence="1" key="1">
    <citation type="journal article" date="2018" name="Genome Biol.">
        <title>SKESA: strategic k-mer extension for scrupulous assemblies.</title>
        <authorList>
            <person name="Souvorov A."/>
            <person name="Agarwala R."/>
            <person name="Lipman D.J."/>
        </authorList>
    </citation>
    <scope>NUCLEOTIDE SEQUENCE</scope>
    <source>
        <strain evidence="1">MA.CK_00/00001968</strain>
    </source>
</reference>
<evidence type="ECO:0000313" key="1">
    <source>
        <dbReference type="EMBL" id="HAF2130151.1"/>
    </source>
</evidence>
<sequence length="83" mass="9156">MKQFITPSLTDSIFPLPYPQTPSSAREYIRAHGLCVSEISRVTGIGRCTFMDLLSGKQKGRWGNAHRAAVLLGLKQQPGEVQL</sequence>
<dbReference type="GO" id="GO:0003677">
    <property type="term" value="F:DNA binding"/>
    <property type="evidence" value="ECO:0007669"/>
    <property type="project" value="UniProtKB-KW"/>
</dbReference>
<dbReference type="EMBL" id="DAAUQX010000054">
    <property type="protein sequence ID" value="HAF2130151.1"/>
    <property type="molecule type" value="Genomic_DNA"/>
</dbReference>
<organism evidence="1">
    <name type="scientific">Salmonella enterica</name>
    <name type="common">Salmonella choleraesuis</name>
    <dbReference type="NCBI Taxonomy" id="28901"/>
    <lineage>
        <taxon>Bacteria</taxon>
        <taxon>Pseudomonadati</taxon>
        <taxon>Pseudomonadota</taxon>
        <taxon>Gammaproteobacteria</taxon>
        <taxon>Enterobacterales</taxon>
        <taxon>Enterobacteriaceae</taxon>
        <taxon>Salmonella</taxon>
    </lineage>
</organism>
<reference evidence="1" key="2">
    <citation type="submission" date="2020-02" db="EMBL/GenBank/DDBJ databases">
        <authorList>
            <consortium name="NCBI Pathogen Detection Project"/>
        </authorList>
    </citation>
    <scope>NUCLEOTIDE SEQUENCE</scope>
    <source>
        <strain evidence="1">MA.CK_00/00001968</strain>
    </source>
</reference>
<accession>A0A743P902</accession>
<dbReference type="AlphaFoldDB" id="A0A743P902"/>
<name>A0A743P902_SALER</name>
<protein>
    <submittedName>
        <fullName evidence="1">DNA-binding protein</fullName>
    </submittedName>
</protein>
<comment type="caution">
    <text evidence="1">The sequence shown here is derived from an EMBL/GenBank/DDBJ whole genome shotgun (WGS) entry which is preliminary data.</text>
</comment>
<keyword evidence="1" id="KW-0238">DNA-binding</keyword>
<dbReference type="InterPro" id="IPR026365">
    <property type="entry name" value="BcepMu_gp16"/>
</dbReference>
<dbReference type="NCBIfam" id="TIGR04111">
    <property type="entry name" value="BcepMu_gp16"/>
    <property type="match status" value="1"/>
</dbReference>
<proteinExistence type="predicted"/>